<sequence length="228" mass="23314">MPIVAWCSFKAQAKFLGCNIAISAGVSTPPPRPAASTSGTPDSSDEAPMQLAASAPALSAQACVTPTSPQPGLSRDFLQSFALSVMSSSSPAAGPSPPTYTLPFPGYLSQASLLPGLSAASTHGEVFTGFGSAATMQTGMHMSQPLAMVYAAASTLHTTCTTILVDHRLLSALQGLMQCLSTTQLRTAAKYVQQGGLAAILRICQSSAVMAALKQQPATSMHMPLPAS</sequence>
<name>A0AAW1RYR3_9CHLO</name>
<feature type="compositionally biased region" description="Low complexity" evidence="1">
    <location>
        <begin position="34"/>
        <end position="48"/>
    </location>
</feature>
<protein>
    <submittedName>
        <fullName evidence="2">Uncharacterized protein</fullName>
    </submittedName>
</protein>
<evidence type="ECO:0000313" key="3">
    <source>
        <dbReference type="Proteomes" id="UP001438707"/>
    </source>
</evidence>
<reference evidence="2 3" key="1">
    <citation type="journal article" date="2024" name="Nat. Commun.">
        <title>Phylogenomics reveals the evolutionary origins of lichenization in chlorophyte algae.</title>
        <authorList>
            <person name="Puginier C."/>
            <person name="Libourel C."/>
            <person name="Otte J."/>
            <person name="Skaloud P."/>
            <person name="Haon M."/>
            <person name="Grisel S."/>
            <person name="Petersen M."/>
            <person name="Berrin J.G."/>
            <person name="Delaux P.M."/>
            <person name="Dal Grande F."/>
            <person name="Keller J."/>
        </authorList>
    </citation>
    <scope>NUCLEOTIDE SEQUENCE [LARGE SCALE GENOMIC DNA]</scope>
    <source>
        <strain evidence="2 3">SAG 2145</strain>
    </source>
</reference>
<feature type="region of interest" description="Disordered" evidence="1">
    <location>
        <begin position="28"/>
        <end position="48"/>
    </location>
</feature>
<organism evidence="2 3">
    <name type="scientific">Apatococcus lobatus</name>
    <dbReference type="NCBI Taxonomy" id="904363"/>
    <lineage>
        <taxon>Eukaryota</taxon>
        <taxon>Viridiplantae</taxon>
        <taxon>Chlorophyta</taxon>
        <taxon>core chlorophytes</taxon>
        <taxon>Trebouxiophyceae</taxon>
        <taxon>Chlorellales</taxon>
        <taxon>Chlorellaceae</taxon>
        <taxon>Apatococcus</taxon>
    </lineage>
</organism>
<dbReference type="EMBL" id="JALJOS010000005">
    <property type="protein sequence ID" value="KAK9838885.1"/>
    <property type="molecule type" value="Genomic_DNA"/>
</dbReference>
<keyword evidence="3" id="KW-1185">Reference proteome</keyword>
<proteinExistence type="predicted"/>
<dbReference type="AlphaFoldDB" id="A0AAW1RYR3"/>
<comment type="caution">
    <text evidence="2">The sequence shown here is derived from an EMBL/GenBank/DDBJ whole genome shotgun (WGS) entry which is preliminary data.</text>
</comment>
<dbReference type="Proteomes" id="UP001438707">
    <property type="component" value="Unassembled WGS sequence"/>
</dbReference>
<accession>A0AAW1RYR3</accession>
<evidence type="ECO:0000313" key="2">
    <source>
        <dbReference type="EMBL" id="KAK9838885.1"/>
    </source>
</evidence>
<gene>
    <name evidence="2" type="ORF">WJX74_005161</name>
</gene>
<evidence type="ECO:0000256" key="1">
    <source>
        <dbReference type="SAM" id="MobiDB-lite"/>
    </source>
</evidence>